<protein>
    <submittedName>
        <fullName evidence="1">Uncharacterized protein</fullName>
    </submittedName>
</protein>
<organism evidence="1 2">
    <name type="scientific">Microbacterium phage Shocker</name>
    <dbReference type="NCBI Taxonomy" id="2805839"/>
    <lineage>
        <taxon>Viruses</taxon>
        <taxon>Duplodnaviria</taxon>
        <taxon>Heunggongvirae</taxon>
        <taxon>Uroviricota</taxon>
        <taxon>Caudoviricetes</taxon>
        <taxon>Shockervirus</taxon>
        <taxon>Shockervirus shocker</taxon>
    </lineage>
</organism>
<dbReference type="KEGG" id="vg:80020089"/>
<dbReference type="GeneID" id="80020089"/>
<evidence type="ECO:0000313" key="1">
    <source>
        <dbReference type="EMBL" id="QRI45079.1"/>
    </source>
</evidence>
<reference evidence="1" key="1">
    <citation type="submission" date="2021-01" db="EMBL/GenBank/DDBJ databases">
        <authorList>
            <person name="Weegman M.K."/>
            <person name="Spring A.S."/>
            <person name="Bonilla J.A."/>
            <person name="Klyczek K."/>
            <person name="Garlena R.A."/>
            <person name="Russell D.A."/>
            <person name="Pope W.H."/>
            <person name="Jacobs-Sera D."/>
            <person name="Hatfull G.F."/>
        </authorList>
    </citation>
    <scope>NUCLEOTIDE SEQUENCE</scope>
</reference>
<proteinExistence type="predicted"/>
<name>A0A890UQR7_9CAUD</name>
<sequence>MARFWKSLLKLDRAPDPKAIETLEESKRDLEAARNRSPVVDDMTGYLSKRREQNHFGDALDITFRRRHA</sequence>
<dbReference type="RefSeq" id="YP_010755435.1">
    <property type="nucleotide sequence ID" value="NC_073470.1"/>
</dbReference>
<dbReference type="Proteomes" id="UP000654052">
    <property type="component" value="Segment"/>
</dbReference>
<accession>A0A890UQR7</accession>
<evidence type="ECO:0000313" key="2">
    <source>
        <dbReference type="Proteomes" id="UP000654052"/>
    </source>
</evidence>
<dbReference type="InterPro" id="IPR056037">
    <property type="entry name" value="DUF7620"/>
</dbReference>
<dbReference type="EMBL" id="MW507126">
    <property type="protein sequence ID" value="QRI45079.1"/>
    <property type="molecule type" value="Genomic_DNA"/>
</dbReference>
<keyword evidence="2" id="KW-1185">Reference proteome</keyword>
<gene>
    <name evidence="1" type="primary">25</name>
    <name evidence="1" type="ORF">SEA_SHOCKER_25</name>
</gene>
<dbReference type="Pfam" id="PF24596">
    <property type="entry name" value="DUF7620"/>
    <property type="match status" value="1"/>
</dbReference>